<proteinExistence type="predicted"/>
<dbReference type="InterPro" id="IPR001547">
    <property type="entry name" value="Glyco_hydro_5"/>
</dbReference>
<evidence type="ECO:0000256" key="2">
    <source>
        <dbReference type="ARBA" id="ARBA00012706"/>
    </source>
</evidence>
<gene>
    <name evidence="7" type="ORF">GCM10008942_33120</name>
</gene>
<accession>A0ABN1F4G0</accession>
<sequence length="436" mass="47743">MLTRRSVMIGAGLAVGAQAAGLKPGAFVTAEGMRFFSQGKPYRYAGTNLWYGPYLGSPGPLGHRDRLKRELDALHRLGIDNIRVLASGETSPLKNSLSPAIQKRGAPDSEALLKGLDFTLAEMAKRGQKAVLFLNNFWEWSGGMVTYQYWSNGGRYIDLGDPAHPWPEFADFSAQFYASPKAVALYEAYVTRIVGRTNTVTGKPYKDDPAIMAWQLANEPRPGGTPSKAPWEAFYAWIARSAGLIKRLDPNHLVSTGNEGVMGCLESAECVTKASAPKAIDYVTVHMWPLNWSWIDADKLDTTFESGLAKCRAYIDTHIALARSLNKPLVLEEFGFPREGGLNAPSAPTTHRDRFYRMVFDAVEADAKRNGPFAGTNFWAWGGEGRALHPDAMMKPGDTAYVGDPPQEPQGRNSVFDSDASTLAVIRAHTAALKKL</sequence>
<dbReference type="Pfam" id="PF26410">
    <property type="entry name" value="GH5_mannosidase"/>
    <property type="match status" value="1"/>
</dbReference>
<dbReference type="EC" id="3.2.1.78" evidence="2"/>
<organism evidence="7 8">
    <name type="scientific">Rhizomicrobium electricum</name>
    <dbReference type="NCBI Taxonomy" id="480070"/>
    <lineage>
        <taxon>Bacteria</taxon>
        <taxon>Pseudomonadati</taxon>
        <taxon>Pseudomonadota</taxon>
        <taxon>Alphaproteobacteria</taxon>
        <taxon>Micropepsales</taxon>
        <taxon>Micropepsaceae</taxon>
        <taxon>Rhizomicrobium</taxon>
    </lineage>
</organism>
<evidence type="ECO:0000256" key="5">
    <source>
        <dbReference type="SAM" id="SignalP"/>
    </source>
</evidence>
<evidence type="ECO:0000256" key="3">
    <source>
        <dbReference type="ARBA" id="ARBA00022801"/>
    </source>
</evidence>
<dbReference type="PANTHER" id="PTHR31451:SF40">
    <property type="entry name" value="GLYCOSIDE HYDROLASE FAMILY 5 DOMAIN-CONTAINING PROTEIN"/>
    <property type="match status" value="1"/>
</dbReference>
<dbReference type="Proteomes" id="UP001499951">
    <property type="component" value="Unassembled WGS sequence"/>
</dbReference>
<dbReference type="InterPro" id="IPR017853">
    <property type="entry name" value="GH"/>
</dbReference>
<feature type="chain" id="PRO_5045516066" description="mannan endo-1,4-beta-mannosidase" evidence="5">
    <location>
        <begin position="20"/>
        <end position="436"/>
    </location>
</feature>
<reference evidence="7 8" key="1">
    <citation type="journal article" date="2019" name="Int. J. Syst. Evol. Microbiol.">
        <title>The Global Catalogue of Microorganisms (GCM) 10K type strain sequencing project: providing services to taxonomists for standard genome sequencing and annotation.</title>
        <authorList>
            <consortium name="The Broad Institute Genomics Platform"/>
            <consortium name="The Broad Institute Genome Sequencing Center for Infectious Disease"/>
            <person name="Wu L."/>
            <person name="Ma J."/>
        </authorList>
    </citation>
    <scope>NUCLEOTIDE SEQUENCE [LARGE SCALE GENOMIC DNA]</scope>
    <source>
        <strain evidence="7 8">JCM 15089</strain>
    </source>
</reference>
<feature type="signal peptide" evidence="5">
    <location>
        <begin position="1"/>
        <end position="19"/>
    </location>
</feature>
<comment type="catalytic activity">
    <reaction evidence="1">
        <text>Random hydrolysis of (1-&gt;4)-beta-D-mannosidic linkages in mannans, galactomannans and glucomannans.</text>
        <dbReference type="EC" id="3.2.1.78"/>
    </reaction>
</comment>
<dbReference type="RefSeq" id="WP_166935107.1">
    <property type="nucleotide sequence ID" value="NZ_BAAADD010000009.1"/>
</dbReference>
<keyword evidence="8" id="KW-1185">Reference proteome</keyword>
<evidence type="ECO:0000256" key="1">
    <source>
        <dbReference type="ARBA" id="ARBA00001678"/>
    </source>
</evidence>
<name>A0ABN1F4G0_9PROT</name>
<keyword evidence="3" id="KW-0378">Hydrolase</keyword>
<dbReference type="PANTHER" id="PTHR31451">
    <property type="match status" value="1"/>
</dbReference>
<keyword evidence="4" id="KW-0326">Glycosidase</keyword>
<dbReference type="InterPro" id="IPR045053">
    <property type="entry name" value="MAN-like"/>
</dbReference>
<evidence type="ECO:0000256" key="4">
    <source>
        <dbReference type="ARBA" id="ARBA00023295"/>
    </source>
</evidence>
<keyword evidence="5" id="KW-0732">Signal</keyword>
<dbReference type="SUPFAM" id="SSF51445">
    <property type="entry name" value="(Trans)glycosidases"/>
    <property type="match status" value="1"/>
</dbReference>
<evidence type="ECO:0000313" key="8">
    <source>
        <dbReference type="Proteomes" id="UP001499951"/>
    </source>
</evidence>
<evidence type="ECO:0000259" key="6">
    <source>
        <dbReference type="Pfam" id="PF26410"/>
    </source>
</evidence>
<comment type="caution">
    <text evidence="7">The sequence shown here is derived from an EMBL/GenBank/DDBJ whole genome shotgun (WGS) entry which is preliminary data.</text>
</comment>
<dbReference type="EMBL" id="BAAADD010000009">
    <property type="protein sequence ID" value="GAA0581625.1"/>
    <property type="molecule type" value="Genomic_DNA"/>
</dbReference>
<dbReference type="Gene3D" id="3.20.20.80">
    <property type="entry name" value="Glycosidases"/>
    <property type="match status" value="1"/>
</dbReference>
<feature type="domain" description="Glycoside hydrolase family 5" evidence="6">
    <location>
        <begin position="27"/>
        <end position="436"/>
    </location>
</feature>
<protein>
    <recommendedName>
        <fullName evidence="2">mannan endo-1,4-beta-mannosidase</fullName>
        <ecNumber evidence="2">3.2.1.78</ecNumber>
    </recommendedName>
</protein>
<evidence type="ECO:0000313" key="7">
    <source>
        <dbReference type="EMBL" id="GAA0581625.1"/>
    </source>
</evidence>